<dbReference type="GO" id="GO:0005524">
    <property type="term" value="F:ATP binding"/>
    <property type="evidence" value="ECO:0007669"/>
    <property type="project" value="UniProtKB-KW"/>
</dbReference>
<dbReference type="GO" id="GO:0016887">
    <property type="term" value="F:ATP hydrolysis activity"/>
    <property type="evidence" value="ECO:0007669"/>
    <property type="project" value="InterPro"/>
</dbReference>
<dbReference type="STRING" id="1447782.SAMN05444417_3000"/>
<dbReference type="InterPro" id="IPR027417">
    <property type="entry name" value="P-loop_NTPase"/>
</dbReference>
<dbReference type="InterPro" id="IPR050319">
    <property type="entry name" value="ABC_transp_ATP-bind"/>
</dbReference>
<dbReference type="PANTHER" id="PTHR43776">
    <property type="entry name" value="TRANSPORT ATP-BINDING PROTEIN"/>
    <property type="match status" value="1"/>
</dbReference>
<keyword evidence="4" id="KW-0547">Nucleotide-binding</keyword>
<feature type="domain" description="ABC transporter" evidence="6">
    <location>
        <begin position="301"/>
        <end position="551"/>
    </location>
</feature>
<dbReference type="Pfam" id="PF08352">
    <property type="entry name" value="oligo_HPY"/>
    <property type="match status" value="2"/>
</dbReference>
<dbReference type="InterPro" id="IPR003593">
    <property type="entry name" value="AAA+_ATPase"/>
</dbReference>
<dbReference type="Proteomes" id="UP000184292">
    <property type="component" value="Unassembled WGS sequence"/>
</dbReference>
<keyword evidence="5 7" id="KW-0067">ATP-binding</keyword>
<dbReference type="CDD" id="cd03257">
    <property type="entry name" value="ABC_NikE_OppD_transporters"/>
    <property type="match status" value="2"/>
</dbReference>
<dbReference type="NCBIfam" id="NF008453">
    <property type="entry name" value="PRK11308.1"/>
    <property type="match status" value="2"/>
</dbReference>
<keyword evidence="8" id="KW-1185">Reference proteome</keyword>
<dbReference type="InterPro" id="IPR003439">
    <property type="entry name" value="ABC_transporter-like_ATP-bd"/>
</dbReference>
<dbReference type="GO" id="GO:0015833">
    <property type="term" value="P:peptide transport"/>
    <property type="evidence" value="ECO:0007669"/>
    <property type="project" value="InterPro"/>
</dbReference>
<reference evidence="7 8" key="1">
    <citation type="submission" date="2016-11" db="EMBL/GenBank/DDBJ databases">
        <authorList>
            <person name="Jaros S."/>
            <person name="Januszkiewicz K."/>
            <person name="Wedrychowicz H."/>
        </authorList>
    </citation>
    <scope>NUCLEOTIDE SEQUENCE [LARGE SCALE GENOMIC DNA]</scope>
    <source>
        <strain evidence="7 8">DSM 100565</strain>
    </source>
</reference>
<dbReference type="InterPro" id="IPR013563">
    <property type="entry name" value="Oligopep_ABC_C"/>
</dbReference>
<dbReference type="SMART" id="SM00382">
    <property type="entry name" value="AAA"/>
    <property type="match status" value="2"/>
</dbReference>
<evidence type="ECO:0000256" key="1">
    <source>
        <dbReference type="ARBA" id="ARBA00004417"/>
    </source>
</evidence>
<evidence type="ECO:0000256" key="3">
    <source>
        <dbReference type="ARBA" id="ARBA00022448"/>
    </source>
</evidence>
<dbReference type="EMBL" id="FQYO01000005">
    <property type="protein sequence ID" value="SHJ15001.1"/>
    <property type="molecule type" value="Genomic_DNA"/>
</dbReference>
<dbReference type="SUPFAM" id="SSF52540">
    <property type="entry name" value="P-loop containing nucleoside triphosphate hydrolases"/>
    <property type="match status" value="2"/>
</dbReference>
<dbReference type="PANTHER" id="PTHR43776:SF7">
    <property type="entry name" value="D,D-DIPEPTIDE TRANSPORT ATP-BINDING PROTEIN DDPF-RELATED"/>
    <property type="match status" value="1"/>
</dbReference>
<evidence type="ECO:0000313" key="7">
    <source>
        <dbReference type="EMBL" id="SHJ15001.1"/>
    </source>
</evidence>
<gene>
    <name evidence="7" type="ORF">SAMN05444417_3000</name>
</gene>
<keyword evidence="3" id="KW-0813">Transport</keyword>
<dbReference type="AlphaFoldDB" id="A0A1M6GYH9"/>
<dbReference type="Gene3D" id="3.40.50.300">
    <property type="entry name" value="P-loop containing nucleotide triphosphate hydrolases"/>
    <property type="match status" value="2"/>
</dbReference>
<dbReference type="GO" id="GO:0055085">
    <property type="term" value="P:transmembrane transport"/>
    <property type="evidence" value="ECO:0007669"/>
    <property type="project" value="UniProtKB-ARBA"/>
</dbReference>
<feature type="domain" description="ABC transporter" evidence="6">
    <location>
        <begin position="23"/>
        <end position="270"/>
    </location>
</feature>
<evidence type="ECO:0000256" key="2">
    <source>
        <dbReference type="ARBA" id="ARBA00005417"/>
    </source>
</evidence>
<dbReference type="PROSITE" id="PS00211">
    <property type="entry name" value="ABC_TRANSPORTER_1"/>
    <property type="match status" value="1"/>
</dbReference>
<evidence type="ECO:0000313" key="8">
    <source>
        <dbReference type="Proteomes" id="UP000184292"/>
    </source>
</evidence>
<evidence type="ECO:0000259" key="6">
    <source>
        <dbReference type="PROSITE" id="PS50893"/>
    </source>
</evidence>
<evidence type="ECO:0000256" key="5">
    <source>
        <dbReference type="ARBA" id="ARBA00022840"/>
    </source>
</evidence>
<name>A0A1M6GYH9_9RHOB</name>
<proteinExistence type="inferred from homology"/>
<comment type="similarity">
    <text evidence="2">Belongs to the ABC transporter superfamily.</text>
</comment>
<dbReference type="NCBIfam" id="TIGR01727">
    <property type="entry name" value="oligo_HPY"/>
    <property type="match status" value="1"/>
</dbReference>
<dbReference type="RefSeq" id="WP_342068329.1">
    <property type="nucleotide sequence ID" value="NZ_FQYO01000005.1"/>
</dbReference>
<sequence>MAMTDTQTAPARPQADGAPVLTVRDLAVTFETPDGAVEAVRGVDFELRPGECLGIVGESGSGKSQSALAAMGLLARNGTATGRIDFLGNDMLAASDRELLKIRGNDMSMIFQDPLTSLTPQLRIGQQMREVLEIHRKLPRKEADRICIEWLEKVRIPEAERRLRQYPHELSGGMRQRVMIAMAMLCGPRLLFADEPTTALDVTVQAQVLDLMDDLKRDTGTAIALITHDMGVVARMCDRIIVMRHGRVVEAGTAEEIFGNPQHDYTKILLDAVPRIDKVKRSGKGEIDIDAGRGEEPLLKVRDLNVHFDVRMRGGLFGTTRKLRAVDGVSFDLRRGETLGVVGESGCGKSTLARGVLNLIPPTGGTVAWLGRNIAGSDRQQMKALRKDLQIVFQDPLASLDPRMTIGASIAEPLQVHTPEMRGAERAAKVREMLNRVGLDPAMINRYPHELSGGQNQRVGIARAVITRPKLVICDEAVSALDVSVQAQVVDLLIELQKTMGLTMMFISHDLSVVREVSHRVMVLYLGRVVELAGRDAIYTDARHPYTKALIAAVPVPDPERERARERVRLSGDLPSPLDTRAPLRFLKSVVKDDPVAEQYRPKLVEVAPEHFVAEHDPGLGSEGLRA</sequence>
<dbReference type="Pfam" id="PF00005">
    <property type="entry name" value="ABC_tran"/>
    <property type="match status" value="2"/>
</dbReference>
<comment type="subcellular location">
    <subcellularLocation>
        <location evidence="1">Cell inner membrane</location>
        <topology evidence="1">Peripheral membrane protein</topology>
    </subcellularLocation>
</comment>
<dbReference type="InterPro" id="IPR017871">
    <property type="entry name" value="ABC_transporter-like_CS"/>
</dbReference>
<dbReference type="PROSITE" id="PS50893">
    <property type="entry name" value="ABC_TRANSPORTER_2"/>
    <property type="match status" value="2"/>
</dbReference>
<dbReference type="FunFam" id="3.40.50.300:FF:000016">
    <property type="entry name" value="Oligopeptide ABC transporter ATP-binding component"/>
    <property type="match status" value="2"/>
</dbReference>
<dbReference type="GO" id="GO:0005886">
    <property type="term" value="C:plasma membrane"/>
    <property type="evidence" value="ECO:0007669"/>
    <property type="project" value="UniProtKB-SubCell"/>
</dbReference>
<accession>A0A1M6GYH9</accession>
<organism evidence="7 8">
    <name type="scientific">Wenxinia saemankumensis</name>
    <dbReference type="NCBI Taxonomy" id="1447782"/>
    <lineage>
        <taxon>Bacteria</taxon>
        <taxon>Pseudomonadati</taxon>
        <taxon>Pseudomonadota</taxon>
        <taxon>Alphaproteobacteria</taxon>
        <taxon>Rhodobacterales</taxon>
        <taxon>Roseobacteraceae</taxon>
        <taxon>Wenxinia</taxon>
    </lineage>
</organism>
<evidence type="ECO:0000256" key="4">
    <source>
        <dbReference type="ARBA" id="ARBA00022741"/>
    </source>
</evidence>
<protein>
    <submittedName>
        <fullName evidence="7">Peptide/nickel transport system ATP-binding protein</fullName>
    </submittedName>
</protein>
<dbReference type="NCBIfam" id="NF007739">
    <property type="entry name" value="PRK10419.1"/>
    <property type="match status" value="2"/>
</dbReference>